<feature type="compositionally biased region" description="Basic and acidic residues" evidence="1">
    <location>
        <begin position="13"/>
        <end position="22"/>
    </location>
</feature>
<evidence type="ECO:0000313" key="4">
    <source>
        <dbReference type="EMBL" id="MFC6237057.1"/>
    </source>
</evidence>
<dbReference type="RefSeq" id="WP_386764102.1">
    <property type="nucleotide sequence ID" value="NZ_JBHSTI010000008.1"/>
</dbReference>
<feature type="domain" description="YdbS-like PH" evidence="3">
    <location>
        <begin position="359"/>
        <end position="434"/>
    </location>
</feature>
<dbReference type="PIRSF" id="PIRSF026631">
    <property type="entry name" value="UCP026631"/>
    <property type="match status" value="1"/>
</dbReference>
<dbReference type="InterPro" id="IPR005182">
    <property type="entry name" value="YdbS-like_PH"/>
</dbReference>
<protein>
    <submittedName>
        <fullName evidence="4">PH domain-containing protein</fullName>
    </submittedName>
</protein>
<dbReference type="Proteomes" id="UP001596138">
    <property type="component" value="Unassembled WGS sequence"/>
</dbReference>
<gene>
    <name evidence="4" type="ORF">ACFQGU_04155</name>
</gene>
<keyword evidence="2" id="KW-0812">Transmembrane</keyword>
<keyword evidence="2" id="KW-1133">Transmembrane helix</keyword>
<proteinExistence type="predicted"/>
<feature type="region of interest" description="Disordered" evidence="1">
    <location>
        <begin position="1"/>
        <end position="23"/>
    </location>
</feature>
<evidence type="ECO:0000256" key="1">
    <source>
        <dbReference type="SAM" id="MobiDB-lite"/>
    </source>
</evidence>
<feature type="domain" description="YdbS-like PH" evidence="3">
    <location>
        <begin position="243"/>
        <end position="318"/>
    </location>
</feature>
<evidence type="ECO:0000259" key="3">
    <source>
        <dbReference type="Pfam" id="PF03703"/>
    </source>
</evidence>
<feature type="transmembrane region" description="Helical" evidence="2">
    <location>
        <begin position="60"/>
        <end position="81"/>
    </location>
</feature>
<feature type="region of interest" description="Disordered" evidence="1">
    <location>
        <begin position="453"/>
        <end position="487"/>
    </location>
</feature>
<dbReference type="EMBL" id="JBHSTI010000008">
    <property type="protein sequence ID" value="MFC6237057.1"/>
    <property type="molecule type" value="Genomic_DNA"/>
</dbReference>
<comment type="caution">
    <text evidence="4">The sequence shown here is derived from an EMBL/GenBank/DDBJ whole genome shotgun (WGS) entry which is preliminary data.</text>
</comment>
<keyword evidence="2" id="KW-0472">Membrane</keyword>
<feature type="transmembrane region" description="Helical" evidence="2">
    <location>
        <begin position="194"/>
        <end position="215"/>
    </location>
</feature>
<reference evidence="5" key="1">
    <citation type="journal article" date="2019" name="Int. J. Syst. Evol. Microbiol.">
        <title>The Global Catalogue of Microorganisms (GCM) 10K type strain sequencing project: providing services to taxonomists for standard genome sequencing and annotation.</title>
        <authorList>
            <consortium name="The Broad Institute Genomics Platform"/>
            <consortium name="The Broad Institute Genome Sequencing Center for Infectious Disease"/>
            <person name="Wu L."/>
            <person name="Ma J."/>
        </authorList>
    </citation>
    <scope>NUCLEOTIDE SEQUENCE [LARGE SCALE GENOMIC DNA]</scope>
    <source>
        <strain evidence="5">CGMCC 4.7317</strain>
    </source>
</reference>
<accession>A0ABW1SYE4</accession>
<name>A0ABW1SYE4_9ACTN</name>
<organism evidence="4 5">
    <name type="scientific">Longivirga aurantiaca</name>
    <dbReference type="NCBI Taxonomy" id="1837743"/>
    <lineage>
        <taxon>Bacteria</taxon>
        <taxon>Bacillati</taxon>
        <taxon>Actinomycetota</taxon>
        <taxon>Actinomycetes</taxon>
        <taxon>Sporichthyales</taxon>
        <taxon>Sporichthyaceae</taxon>
        <taxon>Longivirga</taxon>
    </lineage>
</organism>
<keyword evidence="5" id="KW-1185">Reference proteome</keyword>
<dbReference type="PANTHER" id="PTHR34473">
    <property type="entry name" value="UPF0699 TRANSMEMBRANE PROTEIN YDBS"/>
    <property type="match status" value="1"/>
</dbReference>
<dbReference type="InterPro" id="IPR014529">
    <property type="entry name" value="UCP026631"/>
</dbReference>
<dbReference type="PANTHER" id="PTHR34473:SF2">
    <property type="entry name" value="UPF0699 TRANSMEMBRANE PROTEIN YDBT"/>
    <property type="match status" value="1"/>
</dbReference>
<dbReference type="Pfam" id="PF03703">
    <property type="entry name" value="bPH_2"/>
    <property type="match status" value="3"/>
</dbReference>
<evidence type="ECO:0000313" key="5">
    <source>
        <dbReference type="Proteomes" id="UP001596138"/>
    </source>
</evidence>
<evidence type="ECO:0000256" key="2">
    <source>
        <dbReference type="SAM" id="Phobius"/>
    </source>
</evidence>
<feature type="domain" description="YdbS-like PH" evidence="3">
    <location>
        <begin position="83"/>
        <end position="162"/>
    </location>
</feature>
<sequence>MSEQDPLSFEVFKPGRPDEQGRRKVHPLTPLIQAVRWWPAVLVAVVAMPGQMDVSVGGGAVAIGGGVLILITSLAIGWNYLAWQRLSFWFDDDGDLRVQSGVLTKQERRLQVSRLQSVDVLQPLLARLAGLAEVRIEVAGAGDSRQSLQFLTLADANALRNEVIARSAGVRHDAEEAPETLLAKVPPGDLVLSLVLRLETAMLLLLTALLVTVTLSTAGPAGLVFVLIGGVPIFSVFAQFSRYYDFTVAESPDGLRLRHGLLQRTRQTVPPGRVQAVGFVQPILWRKRNWVRVRLNIAGAASGSQGSGDQSYTENVLLPVAPWPVALAIVGRVLPGVDIMSIPLIPAPERSQKRAWIQWRQLGLGWNDEVFVSRGGRITQHWEVVPHARTQSVRVTQGPWQRSLGLASLHIDSTPGAVKITAHHRDAGEVRRIAQEQADRAAVARAADRSLRWAAPTDAAAPSDEEPPARDEVSSGTTVLPAADPGD</sequence>